<feature type="transmembrane region" description="Helical" evidence="1">
    <location>
        <begin position="223"/>
        <end position="245"/>
    </location>
</feature>
<evidence type="ECO:0000313" key="2">
    <source>
        <dbReference type="EMBL" id="OKH90756.1"/>
    </source>
</evidence>
<feature type="transmembrane region" description="Helical" evidence="1">
    <location>
        <begin position="147"/>
        <end position="168"/>
    </location>
</feature>
<dbReference type="AlphaFoldDB" id="A0A1Q4UZ15"/>
<dbReference type="EMBL" id="LFBV01000011">
    <property type="protein sequence ID" value="OKH90756.1"/>
    <property type="molecule type" value="Genomic_DNA"/>
</dbReference>
<protein>
    <submittedName>
        <fullName evidence="2">ABC transporter</fullName>
    </submittedName>
</protein>
<feature type="transmembrane region" description="Helical" evidence="1">
    <location>
        <begin position="21"/>
        <end position="40"/>
    </location>
</feature>
<evidence type="ECO:0000313" key="3">
    <source>
        <dbReference type="Proteomes" id="UP000186455"/>
    </source>
</evidence>
<accession>A0A1Q4UZ15</accession>
<name>A0A1Q4UZ15_9ACTN</name>
<dbReference type="Pfam" id="PF12730">
    <property type="entry name" value="ABC2_membrane_4"/>
    <property type="match status" value="1"/>
</dbReference>
<feature type="transmembrane region" description="Helical" evidence="1">
    <location>
        <begin position="103"/>
        <end position="127"/>
    </location>
</feature>
<dbReference type="STRING" id="1048205.AB852_34010"/>
<keyword evidence="1" id="KW-0472">Membrane</keyword>
<keyword evidence="3" id="KW-1185">Reference proteome</keyword>
<organism evidence="2 3">
    <name type="scientific">Streptomyces uncialis</name>
    <dbReference type="NCBI Taxonomy" id="1048205"/>
    <lineage>
        <taxon>Bacteria</taxon>
        <taxon>Bacillati</taxon>
        <taxon>Actinomycetota</taxon>
        <taxon>Actinomycetes</taxon>
        <taxon>Kitasatosporales</taxon>
        <taxon>Streptomycetaceae</taxon>
        <taxon>Streptomyces</taxon>
    </lineage>
</organism>
<keyword evidence="1" id="KW-1133">Transmembrane helix</keyword>
<evidence type="ECO:0000256" key="1">
    <source>
        <dbReference type="SAM" id="Phobius"/>
    </source>
</evidence>
<keyword evidence="1" id="KW-0812">Transmembrane</keyword>
<sequence>MTVSPTAVLHAEWIKLRSLRAALVSLAAVFAVGVTITALVQASIEDPAGAIGEEFGGDRLFAAFYGVNFAHVAAIAFGTTAMSCEYVNHALRVSLTAVPDRTLFYAAKTAVIGAAALAVGLVTGFGMFLTGQAALGDDGLGLGAPGALRACFGTGLGLALTALLAAGLTAVLRSGVAALSILIPFFLIVSFVIGDTTGGAAEYLPDRAGAQVLFADPVGDLGAWSGLAVAALWSLAALLAGWWTVRRRDA</sequence>
<feature type="transmembrane region" description="Helical" evidence="1">
    <location>
        <begin position="175"/>
        <end position="194"/>
    </location>
</feature>
<dbReference type="Proteomes" id="UP000186455">
    <property type="component" value="Unassembled WGS sequence"/>
</dbReference>
<reference evidence="2 3" key="1">
    <citation type="submission" date="2015-06" db="EMBL/GenBank/DDBJ databases">
        <title>Cloning and characterization of the uncialamcin biosynthetic gene cluster.</title>
        <authorList>
            <person name="Yan X."/>
            <person name="Huang T."/>
            <person name="Ge H."/>
            <person name="Shen B."/>
        </authorList>
    </citation>
    <scope>NUCLEOTIDE SEQUENCE [LARGE SCALE GENOMIC DNA]</scope>
    <source>
        <strain evidence="2 3">DCA2648</strain>
    </source>
</reference>
<comment type="caution">
    <text evidence="2">The sequence shown here is derived from an EMBL/GenBank/DDBJ whole genome shotgun (WGS) entry which is preliminary data.</text>
</comment>
<gene>
    <name evidence="2" type="ORF">AB852_34010</name>
</gene>
<feature type="transmembrane region" description="Helical" evidence="1">
    <location>
        <begin position="60"/>
        <end position="82"/>
    </location>
</feature>
<proteinExistence type="predicted"/>